<protein>
    <recommendedName>
        <fullName evidence="1">Mannose-6-phosphate isomerase type II C-terminal domain-containing protein</fullName>
    </recommendedName>
</protein>
<evidence type="ECO:0000313" key="3">
    <source>
        <dbReference type="Proteomes" id="UP001061302"/>
    </source>
</evidence>
<evidence type="ECO:0000313" key="2">
    <source>
        <dbReference type="EMBL" id="UXY17274.1"/>
    </source>
</evidence>
<name>A0ABY6DSC1_9NEIS</name>
<keyword evidence="3" id="KW-1185">Reference proteome</keyword>
<dbReference type="EMBL" id="CP106753">
    <property type="protein sequence ID" value="UXY17274.1"/>
    <property type="molecule type" value="Genomic_DNA"/>
</dbReference>
<dbReference type="SUPFAM" id="SSF51182">
    <property type="entry name" value="RmlC-like cupins"/>
    <property type="match status" value="1"/>
</dbReference>
<dbReference type="Pfam" id="PF01050">
    <property type="entry name" value="MannoseP_isomer"/>
    <property type="match status" value="1"/>
</dbReference>
<dbReference type="InterPro" id="IPR014710">
    <property type="entry name" value="RmlC-like_jellyroll"/>
</dbReference>
<dbReference type="InterPro" id="IPR001538">
    <property type="entry name" value="Man6P_isomerase-2_C"/>
</dbReference>
<reference evidence="2" key="1">
    <citation type="submission" date="2022-10" db="EMBL/GenBank/DDBJ databases">
        <title>Chitiniphilus purpureus sp. nov., a novel chitin-degrading bacterium isolated from crawfish pond sediment.</title>
        <authorList>
            <person name="Li K."/>
        </authorList>
    </citation>
    <scope>NUCLEOTIDE SEQUENCE</scope>
    <source>
        <strain evidence="2">CD1</strain>
    </source>
</reference>
<gene>
    <name evidence="2" type="ORF">N8I74_01950</name>
</gene>
<organism evidence="2 3">
    <name type="scientific">Chitiniphilus purpureus</name>
    <dbReference type="NCBI Taxonomy" id="2981137"/>
    <lineage>
        <taxon>Bacteria</taxon>
        <taxon>Pseudomonadati</taxon>
        <taxon>Pseudomonadota</taxon>
        <taxon>Betaproteobacteria</taxon>
        <taxon>Neisseriales</taxon>
        <taxon>Chitinibacteraceae</taxon>
        <taxon>Chitiniphilus</taxon>
    </lineage>
</organism>
<dbReference type="Gene3D" id="2.60.120.10">
    <property type="entry name" value="Jelly Rolls"/>
    <property type="match status" value="1"/>
</dbReference>
<accession>A0ABY6DSC1</accession>
<evidence type="ECO:0000259" key="1">
    <source>
        <dbReference type="Pfam" id="PF01050"/>
    </source>
</evidence>
<dbReference type="RefSeq" id="WP_263126704.1">
    <property type="nucleotide sequence ID" value="NZ_CP106753.1"/>
</dbReference>
<dbReference type="Proteomes" id="UP001061302">
    <property type="component" value="Chromosome"/>
</dbReference>
<sequence length="166" mass="18464">MTHMPIAANLSVIQEMLAVVMPTCPAEISDRFLQLLSTPPAEITAQAKLLLNKPYGTNAILIPHGEYGLSFAQLLPKRSTSLHMHMLRREFFCVHHGVLTLVSGEETLIIDRLGCGFSTPNVSHMLANNSDEPLGVLEIFSPALLNDKVRLQDRYERLLGQVTFEQ</sequence>
<dbReference type="InterPro" id="IPR011051">
    <property type="entry name" value="RmlC_Cupin_sf"/>
</dbReference>
<proteinExistence type="predicted"/>
<feature type="domain" description="Mannose-6-phosphate isomerase type II C-terminal" evidence="1">
    <location>
        <begin position="52"/>
        <end position="150"/>
    </location>
</feature>